<dbReference type="EMBL" id="OZ020101">
    <property type="protein sequence ID" value="CAK9274528.1"/>
    <property type="molecule type" value="Genomic_DNA"/>
</dbReference>
<sequence length="117" mass="13206">MIEHCLFCESCWVEFSLPQPRFCSHCGALHNSKGTPAPSVTLPSPAQGDSPEVALTEYEKLWNQNIQRNNEKLESLNLSSMPLKTPTFKNPKQKTPNWTEATMKMALRKLKAIAPHQ</sequence>
<evidence type="ECO:0000256" key="1">
    <source>
        <dbReference type="SAM" id="MobiDB-lite"/>
    </source>
</evidence>
<evidence type="ECO:0000313" key="3">
    <source>
        <dbReference type="Proteomes" id="UP001497444"/>
    </source>
</evidence>
<dbReference type="Proteomes" id="UP001497444">
    <property type="component" value="Chromosome 6"/>
</dbReference>
<gene>
    <name evidence="2" type="ORF">CSSPJE1EN1_LOCUS20006</name>
</gene>
<accession>A0ABP0X9M0</accession>
<protein>
    <submittedName>
        <fullName evidence="2">Uncharacterized protein</fullName>
    </submittedName>
</protein>
<reference evidence="2" key="1">
    <citation type="submission" date="2024-02" db="EMBL/GenBank/DDBJ databases">
        <authorList>
            <consortium name="ELIXIR-Norway"/>
            <consortium name="Elixir Norway"/>
        </authorList>
    </citation>
    <scope>NUCLEOTIDE SEQUENCE</scope>
</reference>
<keyword evidence="3" id="KW-1185">Reference proteome</keyword>
<feature type="region of interest" description="Disordered" evidence="1">
    <location>
        <begin position="77"/>
        <end position="96"/>
    </location>
</feature>
<organism evidence="2 3">
    <name type="scientific">Sphagnum jensenii</name>
    <dbReference type="NCBI Taxonomy" id="128206"/>
    <lineage>
        <taxon>Eukaryota</taxon>
        <taxon>Viridiplantae</taxon>
        <taxon>Streptophyta</taxon>
        <taxon>Embryophyta</taxon>
        <taxon>Bryophyta</taxon>
        <taxon>Sphagnophytina</taxon>
        <taxon>Sphagnopsida</taxon>
        <taxon>Sphagnales</taxon>
        <taxon>Sphagnaceae</taxon>
        <taxon>Sphagnum</taxon>
    </lineage>
</organism>
<proteinExistence type="predicted"/>
<evidence type="ECO:0000313" key="2">
    <source>
        <dbReference type="EMBL" id="CAK9274528.1"/>
    </source>
</evidence>
<name>A0ABP0X9M0_9BRYO</name>